<dbReference type="GO" id="GO:0005829">
    <property type="term" value="C:cytosol"/>
    <property type="evidence" value="ECO:0007669"/>
    <property type="project" value="TreeGrafter"/>
</dbReference>
<dbReference type="InterPro" id="IPR035959">
    <property type="entry name" value="RutC-like_sf"/>
</dbReference>
<name>A0A4Y8VEM8_9BACT</name>
<dbReference type="GO" id="GO:0019239">
    <property type="term" value="F:deaminase activity"/>
    <property type="evidence" value="ECO:0007669"/>
    <property type="project" value="TreeGrafter"/>
</dbReference>
<gene>
    <name evidence="1" type="ORF">EXN75_09870</name>
</gene>
<dbReference type="GeneID" id="302995591"/>
<reference evidence="1 2" key="1">
    <citation type="submission" date="2019-02" db="EMBL/GenBank/DDBJ databases">
        <title>Draft Genome Sequence of the Prevotella sp. BCRC 81118, Isolated from Human Feces.</title>
        <authorList>
            <person name="Huang C.-H."/>
        </authorList>
    </citation>
    <scope>NUCLEOTIDE SEQUENCE [LARGE SCALE GENOMIC DNA]</scope>
    <source>
        <strain evidence="1 2">BCRC 81118</strain>
    </source>
</reference>
<dbReference type="EMBL" id="SGVY01000024">
    <property type="protein sequence ID" value="TFH79665.1"/>
    <property type="molecule type" value="Genomic_DNA"/>
</dbReference>
<dbReference type="OrthoDB" id="9803101at2"/>
<dbReference type="Proteomes" id="UP000297872">
    <property type="component" value="Unassembled WGS sequence"/>
</dbReference>
<protein>
    <submittedName>
        <fullName evidence="1">Translation initiation inhibitor</fullName>
    </submittedName>
</protein>
<keyword evidence="2" id="KW-1185">Reference proteome</keyword>
<dbReference type="SUPFAM" id="SSF55298">
    <property type="entry name" value="YjgF-like"/>
    <property type="match status" value="2"/>
</dbReference>
<proteinExistence type="predicted"/>
<dbReference type="PANTHER" id="PTHR11803:SF39">
    <property type="entry name" value="2-IMINOBUTANOATE_2-IMINOPROPANOATE DEAMINASE"/>
    <property type="match status" value="1"/>
</dbReference>
<dbReference type="Pfam" id="PF01042">
    <property type="entry name" value="Ribonuc_L-PSP"/>
    <property type="match status" value="1"/>
</dbReference>
<organism evidence="1 2">
    <name type="scientific">Segatella hominis</name>
    <dbReference type="NCBI Taxonomy" id="2518605"/>
    <lineage>
        <taxon>Bacteria</taxon>
        <taxon>Pseudomonadati</taxon>
        <taxon>Bacteroidota</taxon>
        <taxon>Bacteroidia</taxon>
        <taxon>Bacteroidales</taxon>
        <taxon>Prevotellaceae</taxon>
        <taxon>Segatella</taxon>
    </lineage>
</organism>
<sequence length="355" mass="40656">MDKYITLSPEAKGTFNDRLNFLYLKIGNYLDTENLQNRTLQYCKVFLSDSKNQIKELQESLLYQEFLKDTNLTIVEQPPLDGSKISLLIKTTDDKTPILFHSLRLTEEEAKGKDSYEQTRMLFERYLSLIADTDMTMERNLVRTWIYVTDIDVNYQGVVEARNDVFSQQGLTADTHYIASTGIGGSTSVLNASVAIDFLTIPDINEENKKYLQALEHLNPTHEYGVAFERGTRVTIPVHSVNSDGNQQFKQQYFISGTASIDKQGDVVYEGDIVRQTGRLLENIGALLKDGDATMNDIQYFIIYLRDISDYHTVDRLMQQFYPQIPRIIVDAKVCRPGWLIEMECIAEKETCSTK</sequence>
<dbReference type="PANTHER" id="PTHR11803">
    <property type="entry name" value="2-IMINOBUTANOATE/2-IMINOPROPANOATE DEAMINASE RIDA"/>
    <property type="match status" value="1"/>
</dbReference>
<dbReference type="Gene3D" id="3.30.1330.40">
    <property type="entry name" value="RutC-like"/>
    <property type="match status" value="2"/>
</dbReference>
<dbReference type="AlphaFoldDB" id="A0A4Y8VEM8"/>
<dbReference type="RefSeq" id="WP_118117259.1">
    <property type="nucleotide sequence ID" value="NZ_DAWEFM010000092.1"/>
</dbReference>
<accession>A0A4Y8VEM8</accession>
<comment type="caution">
    <text evidence="1">The sequence shown here is derived from an EMBL/GenBank/DDBJ whole genome shotgun (WGS) entry which is preliminary data.</text>
</comment>
<dbReference type="InterPro" id="IPR006175">
    <property type="entry name" value="YjgF/YER057c/UK114"/>
</dbReference>
<evidence type="ECO:0000313" key="1">
    <source>
        <dbReference type="EMBL" id="TFH79665.1"/>
    </source>
</evidence>
<evidence type="ECO:0000313" key="2">
    <source>
        <dbReference type="Proteomes" id="UP000297872"/>
    </source>
</evidence>